<evidence type="ECO:0000313" key="5">
    <source>
        <dbReference type="EMBL" id="HIZ40605.1"/>
    </source>
</evidence>
<evidence type="ECO:0000256" key="1">
    <source>
        <dbReference type="ARBA" id="ARBA00023015"/>
    </source>
</evidence>
<comment type="caution">
    <text evidence="5">The sequence shown here is derived from an EMBL/GenBank/DDBJ whole genome shotgun (WGS) entry which is preliminary data.</text>
</comment>
<name>A0A9D2ENF9_9FIRM</name>
<dbReference type="PROSITE" id="PS01124">
    <property type="entry name" value="HTH_ARAC_FAMILY_2"/>
    <property type="match status" value="1"/>
</dbReference>
<evidence type="ECO:0000256" key="2">
    <source>
        <dbReference type="ARBA" id="ARBA00023125"/>
    </source>
</evidence>
<proteinExistence type="predicted"/>
<sequence>MKQLRHTIQHHNLHMQAPVRLSHINLYHCDTPTSDVFPGHPYAKLIFVQKGSGQLHYENYNISFQAGTLILMNPERQKFSIEINENPTDIAILGIEYLYFLKKDNILEQPFVLHQCPSEMYSFFINKIVEEVQGQSLSFEDVCSHYTELLLIFLQRDTEIQFTSFLEDKSSQDCQNIKDYLDKHYAENITLDTLSEESGMNKYYLVHSFTKKYIRSPISYLNEKRIDESKKLLENTDYSIAEISKLIGFSSQSYFSQAFKKKTLMTPNEYRRSVKKD</sequence>
<dbReference type="Pfam" id="PF12833">
    <property type="entry name" value="HTH_18"/>
    <property type="match status" value="1"/>
</dbReference>
<dbReference type="InterPro" id="IPR037923">
    <property type="entry name" value="HTH-like"/>
</dbReference>
<evidence type="ECO:0000259" key="4">
    <source>
        <dbReference type="PROSITE" id="PS01124"/>
    </source>
</evidence>
<dbReference type="PRINTS" id="PR00032">
    <property type="entry name" value="HTHARAC"/>
</dbReference>
<dbReference type="PANTHER" id="PTHR43280">
    <property type="entry name" value="ARAC-FAMILY TRANSCRIPTIONAL REGULATOR"/>
    <property type="match status" value="1"/>
</dbReference>
<keyword evidence="1" id="KW-0805">Transcription regulation</keyword>
<dbReference type="EMBL" id="DXBR01000108">
    <property type="protein sequence ID" value="HIZ40605.1"/>
    <property type="molecule type" value="Genomic_DNA"/>
</dbReference>
<dbReference type="Gene3D" id="1.10.10.60">
    <property type="entry name" value="Homeodomain-like"/>
    <property type="match status" value="2"/>
</dbReference>
<dbReference type="PANTHER" id="PTHR43280:SF28">
    <property type="entry name" value="HTH-TYPE TRANSCRIPTIONAL ACTIVATOR RHAS"/>
    <property type="match status" value="1"/>
</dbReference>
<organism evidence="5 6">
    <name type="scientific">Candidatus Anaerobutyricum stercoris</name>
    <dbReference type="NCBI Taxonomy" id="2838457"/>
    <lineage>
        <taxon>Bacteria</taxon>
        <taxon>Bacillati</taxon>
        <taxon>Bacillota</taxon>
        <taxon>Clostridia</taxon>
        <taxon>Lachnospirales</taxon>
        <taxon>Lachnospiraceae</taxon>
        <taxon>Anaerobutyricum</taxon>
    </lineage>
</organism>
<dbReference type="InterPro" id="IPR009057">
    <property type="entry name" value="Homeodomain-like_sf"/>
</dbReference>
<dbReference type="InterPro" id="IPR020449">
    <property type="entry name" value="Tscrpt_reg_AraC-type_HTH"/>
</dbReference>
<dbReference type="SMART" id="SM00342">
    <property type="entry name" value="HTH_ARAC"/>
    <property type="match status" value="1"/>
</dbReference>
<dbReference type="SUPFAM" id="SSF51215">
    <property type="entry name" value="Regulatory protein AraC"/>
    <property type="match status" value="1"/>
</dbReference>
<keyword evidence="3" id="KW-0804">Transcription</keyword>
<dbReference type="Proteomes" id="UP000824049">
    <property type="component" value="Unassembled WGS sequence"/>
</dbReference>
<dbReference type="SUPFAM" id="SSF46689">
    <property type="entry name" value="Homeodomain-like"/>
    <property type="match status" value="2"/>
</dbReference>
<dbReference type="GO" id="GO:0043565">
    <property type="term" value="F:sequence-specific DNA binding"/>
    <property type="evidence" value="ECO:0007669"/>
    <property type="project" value="InterPro"/>
</dbReference>
<reference evidence="5" key="1">
    <citation type="journal article" date="2021" name="PeerJ">
        <title>Extensive microbial diversity within the chicken gut microbiome revealed by metagenomics and culture.</title>
        <authorList>
            <person name="Gilroy R."/>
            <person name="Ravi A."/>
            <person name="Getino M."/>
            <person name="Pursley I."/>
            <person name="Horton D.L."/>
            <person name="Alikhan N.F."/>
            <person name="Baker D."/>
            <person name="Gharbi K."/>
            <person name="Hall N."/>
            <person name="Watson M."/>
            <person name="Adriaenssens E.M."/>
            <person name="Foster-Nyarko E."/>
            <person name="Jarju S."/>
            <person name="Secka A."/>
            <person name="Antonio M."/>
            <person name="Oren A."/>
            <person name="Chaudhuri R.R."/>
            <person name="La Ragione R."/>
            <person name="Hildebrand F."/>
            <person name="Pallen M.J."/>
        </authorList>
    </citation>
    <scope>NUCLEOTIDE SEQUENCE</scope>
    <source>
        <strain evidence="5">CHK179-28034</strain>
    </source>
</reference>
<gene>
    <name evidence="5" type="ORF">H9968_11945</name>
</gene>
<accession>A0A9D2ENF9</accession>
<dbReference type="InterPro" id="IPR018060">
    <property type="entry name" value="HTH_AraC"/>
</dbReference>
<evidence type="ECO:0000256" key="3">
    <source>
        <dbReference type="ARBA" id="ARBA00023163"/>
    </source>
</evidence>
<feature type="domain" description="HTH araC/xylS-type" evidence="4">
    <location>
        <begin position="175"/>
        <end position="273"/>
    </location>
</feature>
<reference evidence="5" key="2">
    <citation type="submission" date="2021-04" db="EMBL/GenBank/DDBJ databases">
        <authorList>
            <person name="Gilroy R."/>
        </authorList>
    </citation>
    <scope>NUCLEOTIDE SEQUENCE</scope>
    <source>
        <strain evidence="5">CHK179-28034</strain>
    </source>
</reference>
<dbReference type="AlphaFoldDB" id="A0A9D2ENF9"/>
<keyword evidence="2" id="KW-0238">DNA-binding</keyword>
<protein>
    <submittedName>
        <fullName evidence="5">AraC family transcriptional regulator</fullName>
    </submittedName>
</protein>
<dbReference type="GO" id="GO:0003700">
    <property type="term" value="F:DNA-binding transcription factor activity"/>
    <property type="evidence" value="ECO:0007669"/>
    <property type="project" value="InterPro"/>
</dbReference>
<evidence type="ECO:0000313" key="6">
    <source>
        <dbReference type="Proteomes" id="UP000824049"/>
    </source>
</evidence>